<reference evidence="7 8" key="1">
    <citation type="submission" date="2020-08" db="EMBL/GenBank/DDBJ databases">
        <title>Aquariorum lacteus gen. nov., sp. nov., a new member of the family Comamonadaceae, isolated from freshwater aquarium.</title>
        <authorList>
            <person name="Chun S.-J."/>
        </authorList>
    </citation>
    <scope>NUCLEOTIDE SEQUENCE [LARGE SCALE GENOMIC DNA]</scope>
    <source>
        <strain evidence="7 8">SJAQ100</strain>
    </source>
</reference>
<dbReference type="PRINTS" id="PR01590">
    <property type="entry name" value="HTHFIS"/>
</dbReference>
<dbReference type="InterPro" id="IPR002197">
    <property type="entry name" value="HTH_Fis"/>
</dbReference>
<evidence type="ECO:0000256" key="1">
    <source>
        <dbReference type="ARBA" id="ARBA00022741"/>
    </source>
</evidence>
<dbReference type="InterPro" id="IPR029016">
    <property type="entry name" value="GAF-like_dom_sf"/>
</dbReference>
<dbReference type="SUPFAM" id="SSF55781">
    <property type="entry name" value="GAF domain-like"/>
    <property type="match status" value="1"/>
</dbReference>
<dbReference type="SUPFAM" id="SSF46689">
    <property type="entry name" value="Homeodomain-like"/>
    <property type="match status" value="1"/>
</dbReference>
<proteinExistence type="predicted"/>
<dbReference type="Proteomes" id="UP000586093">
    <property type="component" value="Unassembled WGS sequence"/>
</dbReference>
<dbReference type="FunFam" id="3.40.50.300:FF:000006">
    <property type="entry name" value="DNA-binding transcriptional regulator NtrC"/>
    <property type="match status" value="1"/>
</dbReference>
<keyword evidence="3" id="KW-0805">Transcription regulation</keyword>
<organism evidence="7 8">
    <name type="scientific">Aquariibacter albus</name>
    <dbReference type="NCBI Taxonomy" id="2759899"/>
    <lineage>
        <taxon>Bacteria</taxon>
        <taxon>Pseudomonadati</taxon>
        <taxon>Pseudomonadota</taxon>
        <taxon>Betaproteobacteria</taxon>
        <taxon>Burkholderiales</taxon>
        <taxon>Sphaerotilaceae</taxon>
        <taxon>Aquariibacter</taxon>
    </lineage>
</organism>
<evidence type="ECO:0000256" key="4">
    <source>
        <dbReference type="ARBA" id="ARBA00023125"/>
    </source>
</evidence>
<dbReference type="RefSeq" id="WP_182660937.1">
    <property type="nucleotide sequence ID" value="NZ_JACIVI010000001.1"/>
</dbReference>
<dbReference type="AlphaFoldDB" id="A0A839HHE5"/>
<evidence type="ECO:0000313" key="8">
    <source>
        <dbReference type="Proteomes" id="UP000586093"/>
    </source>
</evidence>
<dbReference type="Pfam" id="PF25601">
    <property type="entry name" value="AAA_lid_14"/>
    <property type="match status" value="1"/>
</dbReference>
<dbReference type="InterPro" id="IPR009057">
    <property type="entry name" value="Homeodomain-like_sf"/>
</dbReference>
<keyword evidence="8" id="KW-1185">Reference proteome</keyword>
<comment type="caution">
    <text evidence="7">The sequence shown here is derived from an EMBL/GenBank/DDBJ whole genome shotgun (WGS) entry which is preliminary data.</text>
</comment>
<dbReference type="PANTHER" id="PTHR32071:SF77">
    <property type="entry name" value="TRANSCRIPTIONAL REGULATORY PROTEIN"/>
    <property type="match status" value="1"/>
</dbReference>
<dbReference type="Pfam" id="PF02954">
    <property type="entry name" value="HTH_8"/>
    <property type="match status" value="1"/>
</dbReference>
<dbReference type="GO" id="GO:0006355">
    <property type="term" value="P:regulation of DNA-templated transcription"/>
    <property type="evidence" value="ECO:0007669"/>
    <property type="project" value="InterPro"/>
</dbReference>
<keyword evidence="2" id="KW-0067">ATP-binding</keyword>
<feature type="domain" description="Sigma-54 factor interaction" evidence="6">
    <location>
        <begin position="361"/>
        <end position="580"/>
    </location>
</feature>
<dbReference type="PROSITE" id="PS50045">
    <property type="entry name" value="SIGMA54_INTERACT_4"/>
    <property type="match status" value="1"/>
</dbReference>
<keyword evidence="1" id="KW-0547">Nucleotide-binding</keyword>
<dbReference type="Gene3D" id="3.40.50.300">
    <property type="entry name" value="P-loop containing nucleotide triphosphate hydrolases"/>
    <property type="match status" value="1"/>
</dbReference>
<dbReference type="InterPro" id="IPR003018">
    <property type="entry name" value="GAF"/>
</dbReference>
<dbReference type="SMART" id="SM00382">
    <property type="entry name" value="AAA"/>
    <property type="match status" value="1"/>
</dbReference>
<dbReference type="Pfam" id="PF00158">
    <property type="entry name" value="Sigma54_activat"/>
    <property type="match status" value="1"/>
</dbReference>
<dbReference type="PROSITE" id="PS00675">
    <property type="entry name" value="SIGMA54_INTERACT_1"/>
    <property type="match status" value="1"/>
</dbReference>
<dbReference type="EMBL" id="JACIVI010000001">
    <property type="protein sequence ID" value="MBB1160726.1"/>
    <property type="molecule type" value="Genomic_DNA"/>
</dbReference>
<sequence>MSLTVIENNRHAHRVMEVVLQGFRAETSDVVVQSWQRCMQQHHLHPDRPRKPPVLPREQLEARCQRLADLLDCARHEMATLYQQLADPESAVVLTDTEGAILHMVSSPEFADDLQPMGFHVGAIWSEAEAGTNGMGTCLASASAVAVSRDDHFFTQFTSLTCSAVPIFDPSGAMCAVLDVTSRSSLPQQHGLVLLGMTAQMVENRLLDLRCRDAHPLHFHSRPEFVYTLHEGRLAVSGGGQIQAANRSALMQLGFRTMDELRGRHVDEIFQTSLANLLERSSRSAYHPVVTYRAAQAAHRFFAVARPPAATALGERSVPVAKPGLEPAIDIVARPVGGVAQGDGLLNGADGGTSGAFGDPRLATQLHRAARAISRQIPVLLQGETGAGKEVFARALHGRSPNAGGAFVAVNCASLPESLIESELFGYRAGAFTGAQRSGRRGKVLQADRGTLFLDEIGDMPLELQARLLRVLDERQVTPLGSEETVPVEFQLISASHRDLPALVQAGRFREDLYYRLCGLAVMLPPLRERSDQRELILALLATEAGPEATLSARAMDRLLAHPWPGNVRQLRHVLRTAVALADGHRIDAEHLAQLASVAAPSAAPALAAPQPLADAIEEDEAQPDPAAHLNVIQANEREVLMRLLNEQRWNVSKVAQALGVSRNTLYRKLHKLHIPLTHAR</sequence>
<evidence type="ECO:0000313" key="7">
    <source>
        <dbReference type="EMBL" id="MBB1160726.1"/>
    </source>
</evidence>
<dbReference type="CDD" id="cd00009">
    <property type="entry name" value="AAA"/>
    <property type="match status" value="1"/>
</dbReference>
<dbReference type="GO" id="GO:0043565">
    <property type="term" value="F:sequence-specific DNA binding"/>
    <property type="evidence" value="ECO:0007669"/>
    <property type="project" value="InterPro"/>
</dbReference>
<dbReference type="PANTHER" id="PTHR32071">
    <property type="entry name" value="TRANSCRIPTIONAL REGULATORY PROTEIN"/>
    <property type="match status" value="1"/>
</dbReference>
<dbReference type="InterPro" id="IPR025944">
    <property type="entry name" value="Sigma_54_int_dom_CS"/>
</dbReference>
<dbReference type="Gene3D" id="1.10.8.60">
    <property type="match status" value="1"/>
</dbReference>
<dbReference type="SUPFAM" id="SSF52540">
    <property type="entry name" value="P-loop containing nucleoside triphosphate hydrolases"/>
    <property type="match status" value="1"/>
</dbReference>
<gene>
    <name evidence="7" type="ORF">H4F90_01860</name>
</gene>
<dbReference type="InterPro" id="IPR025662">
    <property type="entry name" value="Sigma_54_int_dom_ATP-bd_1"/>
</dbReference>
<dbReference type="GO" id="GO:0005524">
    <property type="term" value="F:ATP binding"/>
    <property type="evidence" value="ECO:0007669"/>
    <property type="project" value="UniProtKB-KW"/>
</dbReference>
<dbReference type="PROSITE" id="PS00688">
    <property type="entry name" value="SIGMA54_INTERACT_3"/>
    <property type="match status" value="1"/>
</dbReference>
<name>A0A839HHE5_9BURK</name>
<dbReference type="InterPro" id="IPR003593">
    <property type="entry name" value="AAA+_ATPase"/>
</dbReference>
<evidence type="ECO:0000256" key="3">
    <source>
        <dbReference type="ARBA" id="ARBA00023015"/>
    </source>
</evidence>
<protein>
    <submittedName>
        <fullName evidence="7">Sigma-54-dependent Fis family transcriptional regulator</fullName>
    </submittedName>
</protein>
<keyword evidence="4" id="KW-0238">DNA-binding</keyword>
<dbReference type="Gene3D" id="3.30.450.40">
    <property type="match status" value="1"/>
</dbReference>
<dbReference type="Pfam" id="PF01590">
    <property type="entry name" value="GAF"/>
    <property type="match status" value="1"/>
</dbReference>
<dbReference type="InterPro" id="IPR058031">
    <property type="entry name" value="AAA_lid_NorR"/>
</dbReference>
<dbReference type="InterPro" id="IPR002078">
    <property type="entry name" value="Sigma_54_int"/>
</dbReference>
<dbReference type="InterPro" id="IPR027417">
    <property type="entry name" value="P-loop_NTPase"/>
</dbReference>
<keyword evidence="5" id="KW-0804">Transcription</keyword>
<evidence type="ECO:0000256" key="5">
    <source>
        <dbReference type="ARBA" id="ARBA00023163"/>
    </source>
</evidence>
<accession>A0A839HHE5</accession>
<dbReference type="Gene3D" id="1.10.10.60">
    <property type="entry name" value="Homeodomain-like"/>
    <property type="match status" value="1"/>
</dbReference>
<evidence type="ECO:0000256" key="2">
    <source>
        <dbReference type="ARBA" id="ARBA00022840"/>
    </source>
</evidence>
<evidence type="ECO:0000259" key="6">
    <source>
        <dbReference type="PROSITE" id="PS50045"/>
    </source>
</evidence>